<feature type="compositionally biased region" description="Low complexity" evidence="1">
    <location>
        <begin position="46"/>
        <end position="83"/>
    </location>
</feature>
<evidence type="ECO:0000313" key="3">
    <source>
        <dbReference type="Proteomes" id="UP001187471"/>
    </source>
</evidence>
<feature type="compositionally biased region" description="Low complexity" evidence="1">
    <location>
        <begin position="175"/>
        <end position="185"/>
    </location>
</feature>
<organism evidence="2 3">
    <name type="scientific">Escallonia rubra</name>
    <dbReference type="NCBI Taxonomy" id="112253"/>
    <lineage>
        <taxon>Eukaryota</taxon>
        <taxon>Viridiplantae</taxon>
        <taxon>Streptophyta</taxon>
        <taxon>Embryophyta</taxon>
        <taxon>Tracheophyta</taxon>
        <taxon>Spermatophyta</taxon>
        <taxon>Magnoliopsida</taxon>
        <taxon>eudicotyledons</taxon>
        <taxon>Gunneridae</taxon>
        <taxon>Pentapetalae</taxon>
        <taxon>asterids</taxon>
        <taxon>campanulids</taxon>
        <taxon>Escalloniales</taxon>
        <taxon>Escalloniaceae</taxon>
        <taxon>Escallonia</taxon>
    </lineage>
</organism>
<dbReference type="Proteomes" id="UP001187471">
    <property type="component" value="Unassembled WGS sequence"/>
</dbReference>
<dbReference type="EMBL" id="JAVXUO010000706">
    <property type="protein sequence ID" value="KAK2989773.1"/>
    <property type="molecule type" value="Genomic_DNA"/>
</dbReference>
<reference evidence="2" key="1">
    <citation type="submission" date="2022-12" db="EMBL/GenBank/DDBJ databases">
        <title>Draft genome assemblies for two species of Escallonia (Escalloniales).</title>
        <authorList>
            <person name="Chanderbali A."/>
            <person name="Dervinis C."/>
            <person name="Anghel I."/>
            <person name="Soltis D."/>
            <person name="Soltis P."/>
            <person name="Zapata F."/>
        </authorList>
    </citation>
    <scope>NUCLEOTIDE SEQUENCE</scope>
    <source>
        <strain evidence="2">UCBG92.1500</strain>
        <tissue evidence="2">Leaf</tissue>
    </source>
</reference>
<keyword evidence="3" id="KW-1185">Reference proteome</keyword>
<sequence>MGSCISKCRPKKKPKLEECHHVQDKLVISQAPIVSPIPPLTRKPLTSSPSPTASNSSFSSFSCATVPSSLSTSSSSCLSSTSSSKDKSFTNEFLWSCVKENPQVIGHGAVKSGLQKSVQYRVSARKLESSAEPIVAPVKQSTPRKRARATSSSLTRQKSFRKEPEGPNSTTYSLPSRTMRSPSPSRRFDGNTPGESCCKRNTDSNLNAVHSGSFSTRKENMRPLSPYNNLSGYRSYMRRGEGYAHQIGSIMDEIAVGEVKSDEKIDCIPMEDVDNPLIALDCFIFL</sequence>
<dbReference type="AlphaFoldDB" id="A0AA88UQN1"/>
<comment type="caution">
    <text evidence="2">The sequence shown here is derived from an EMBL/GenBank/DDBJ whole genome shotgun (WGS) entry which is preliminary data.</text>
</comment>
<evidence type="ECO:0000313" key="2">
    <source>
        <dbReference type="EMBL" id="KAK2989773.1"/>
    </source>
</evidence>
<protein>
    <submittedName>
        <fullName evidence="2">Uncharacterized protein</fullName>
    </submittedName>
</protein>
<evidence type="ECO:0000256" key="1">
    <source>
        <dbReference type="SAM" id="MobiDB-lite"/>
    </source>
</evidence>
<dbReference type="PANTHER" id="PTHR33871:SF18">
    <property type="entry name" value="F24J8.12 PROTEIN"/>
    <property type="match status" value="1"/>
</dbReference>
<accession>A0AA88UQN1</accession>
<name>A0AA88UQN1_9ASTE</name>
<gene>
    <name evidence="2" type="ORF">RJ640_029927</name>
</gene>
<feature type="region of interest" description="Disordered" evidence="1">
    <location>
        <begin position="126"/>
        <end position="203"/>
    </location>
</feature>
<dbReference type="PANTHER" id="PTHR33871">
    <property type="entry name" value="OS05G0503100 PROTEIN-RELATED"/>
    <property type="match status" value="1"/>
</dbReference>
<feature type="region of interest" description="Disordered" evidence="1">
    <location>
        <begin position="35"/>
        <end position="86"/>
    </location>
</feature>
<proteinExistence type="predicted"/>